<reference evidence="1" key="1">
    <citation type="submission" date="2023-04" db="EMBL/GenBank/DDBJ databases">
        <title>A chromosome-level genome assembly of the parasitoid wasp Eretmocerus hayati.</title>
        <authorList>
            <person name="Zhong Y."/>
            <person name="Liu S."/>
            <person name="Liu Y."/>
        </authorList>
    </citation>
    <scope>NUCLEOTIDE SEQUENCE</scope>
    <source>
        <strain evidence="1">ZJU_SS_LIU_2023</strain>
    </source>
</reference>
<gene>
    <name evidence="1" type="ORF">QAD02_021152</name>
</gene>
<evidence type="ECO:0000313" key="2">
    <source>
        <dbReference type="Proteomes" id="UP001239111"/>
    </source>
</evidence>
<name>A0ACC2PP37_9HYME</name>
<accession>A0ACC2PP37</accession>
<dbReference type="EMBL" id="CM056741">
    <property type="protein sequence ID" value="KAJ8685359.1"/>
    <property type="molecule type" value="Genomic_DNA"/>
</dbReference>
<evidence type="ECO:0000313" key="1">
    <source>
        <dbReference type="EMBL" id="KAJ8685359.1"/>
    </source>
</evidence>
<dbReference type="Proteomes" id="UP001239111">
    <property type="component" value="Chromosome 1"/>
</dbReference>
<proteinExistence type="predicted"/>
<comment type="caution">
    <text evidence="1">The sequence shown here is derived from an EMBL/GenBank/DDBJ whole genome shotgun (WGS) entry which is preliminary data.</text>
</comment>
<protein>
    <submittedName>
        <fullName evidence="1">Uncharacterized protein</fullName>
    </submittedName>
</protein>
<sequence>MWCLIRVLPFLVCGKVPEDDEYLQMVLLLLEIIEIKFASSVPVNHLSLLDELYKDFLSMFSRLFPDVAPINKMHHGSHGPECIEWGDVKINRVEVISGKKMFMCHTKSRQYLLDLGLSDDEQVMTAKSVEVNGIEYRVKAFIALSQSGDRFENLMTFGEIREIIVLENRVFFLSSICTTVHFDHSVHAYCVELNDLDHSATFTDASSLPFHKPFCYWLKPTSNALHISLRHLIF</sequence>
<organism evidence="1 2">
    <name type="scientific">Eretmocerus hayati</name>
    <dbReference type="NCBI Taxonomy" id="131215"/>
    <lineage>
        <taxon>Eukaryota</taxon>
        <taxon>Metazoa</taxon>
        <taxon>Ecdysozoa</taxon>
        <taxon>Arthropoda</taxon>
        <taxon>Hexapoda</taxon>
        <taxon>Insecta</taxon>
        <taxon>Pterygota</taxon>
        <taxon>Neoptera</taxon>
        <taxon>Endopterygota</taxon>
        <taxon>Hymenoptera</taxon>
        <taxon>Apocrita</taxon>
        <taxon>Proctotrupomorpha</taxon>
        <taxon>Chalcidoidea</taxon>
        <taxon>Aphelinidae</taxon>
        <taxon>Aphelininae</taxon>
        <taxon>Eretmocerus</taxon>
    </lineage>
</organism>
<keyword evidence="2" id="KW-1185">Reference proteome</keyword>